<feature type="transmembrane region" description="Helical" evidence="7">
    <location>
        <begin position="491"/>
        <end position="522"/>
    </location>
</feature>
<reference evidence="9 10" key="1">
    <citation type="submission" date="2009-08" db="EMBL/GenBank/DDBJ databases">
        <title>The Genome Sequence of Spizellomyces punctatus strain DAOM BR117.</title>
        <authorList>
            <consortium name="The Broad Institute Genome Sequencing Platform"/>
            <person name="Russ C."/>
            <person name="Cuomo C."/>
            <person name="Shea T."/>
            <person name="Young S.K."/>
            <person name="Zeng Q."/>
            <person name="Koehrsen M."/>
            <person name="Haas B."/>
            <person name="Borodovsky M."/>
            <person name="Guigo R."/>
            <person name="Alvarado L."/>
            <person name="Berlin A."/>
            <person name="Bochicchio J."/>
            <person name="Borenstein D."/>
            <person name="Chapman S."/>
            <person name="Chen Z."/>
            <person name="Engels R."/>
            <person name="Freedman E."/>
            <person name="Gellesch M."/>
            <person name="Goldberg J."/>
            <person name="Griggs A."/>
            <person name="Gujja S."/>
            <person name="Heiman D."/>
            <person name="Hepburn T."/>
            <person name="Howarth C."/>
            <person name="Jen D."/>
            <person name="Larson L."/>
            <person name="Lewis B."/>
            <person name="Mehta T."/>
            <person name="Park D."/>
            <person name="Pearson M."/>
            <person name="Roberts A."/>
            <person name="Saif S."/>
            <person name="Shenoy N."/>
            <person name="Sisk P."/>
            <person name="Stolte C."/>
            <person name="Sykes S."/>
            <person name="Thomson T."/>
            <person name="Walk T."/>
            <person name="White J."/>
            <person name="Yandava C."/>
            <person name="Burger G."/>
            <person name="Gray M.W."/>
            <person name="Holland P.W.H."/>
            <person name="King N."/>
            <person name="Lang F.B.F."/>
            <person name="Roger A.J."/>
            <person name="Ruiz-Trillo I."/>
            <person name="Lander E."/>
            <person name="Nusbaum C."/>
        </authorList>
    </citation>
    <scope>NUCLEOTIDE SEQUENCE [LARGE SCALE GENOMIC DNA]</scope>
    <source>
        <strain evidence="9 10">DAOM BR117</strain>
    </source>
</reference>
<evidence type="ECO:0000256" key="6">
    <source>
        <dbReference type="ARBA" id="ARBA00023180"/>
    </source>
</evidence>
<feature type="compositionally biased region" description="Basic and acidic residues" evidence="8">
    <location>
        <begin position="100"/>
        <end position="118"/>
    </location>
</feature>
<dbReference type="VEuPathDB" id="FungiDB:SPPG_02584"/>
<feature type="region of interest" description="Disordered" evidence="8">
    <location>
        <begin position="1"/>
        <end position="118"/>
    </location>
</feature>
<feature type="transmembrane region" description="Helical" evidence="7">
    <location>
        <begin position="383"/>
        <end position="406"/>
    </location>
</feature>
<keyword evidence="5 7" id="KW-0472">Membrane</keyword>
<feature type="transmembrane region" description="Helical" evidence="7">
    <location>
        <begin position="305"/>
        <end position="325"/>
    </location>
</feature>
<keyword evidence="4 7" id="KW-1133">Transmembrane helix</keyword>
<feature type="transmembrane region" description="Helical" evidence="7">
    <location>
        <begin position="678"/>
        <end position="711"/>
    </location>
</feature>
<sequence>MPSHRAVYPSAYDEDPYARYSGPPPPQNPYHHRPAYPSPREYEDDGYEPRRAYPPVHHAPNYDHEYDRPQYDRQPRGPPPPRARQEAWTPPEGAKKGKKEKRDKIERYEEEPKPSDDNVKNRKCHDVFWLILFIIAFGAMVAIGYYSIRYGNVNRLLYGRDSEGNLCGSINGTDSARDLRNETYLYYFDLDVNNTYKRCVYECPQHTADYNYIVCPYDISPASDVQGRMWQVGNGTCTLTLQSEAVLHRCIPTILLADIRAAANATYYNQTFQSTASPNWGKTLSLDFNGRDVATMIFQDLAENWWVISVCVGAAFILSATWLLLLQFFAGFLVWFTISLVLLAGWGLAGYFIYNYLRITVLHQGFLGTGFGQVDAALYNEKLLLTLGCVIGGIALILTLIILCMLRRIRLAVRIIKEASTSMKAMPMIVFFPFFKYLVLLIWMVVFIGVMALLATSGDVIAGAVEADINEGLSNIGKHYSSSGTLQYLQVYFVFGFLWVYNWIVAIGQCTVAGAIACWYWARDKKALPSLPVLKSFGRTLRYHLGSLAFGSLIIAIVQLIRLLIVEAQRRVKGTGNKAAQYCLCCLQCCFKCIEKLLKMLTKNAYVEIAVYGYSFCTAARMALEIIAANALRIIIVNKVSNFLIFIGKLAVVFITGLGGLGLMVYLEKDTEVFANYAVPLVFIIIFSYITATAFLSTFSMAITTIFISFCEDSQRNDGSRERPYYMSKGLQKFVDKHAHDKPVV</sequence>
<dbReference type="GO" id="GO:0005886">
    <property type="term" value="C:plasma membrane"/>
    <property type="evidence" value="ECO:0007669"/>
    <property type="project" value="UniProtKB-SubCell"/>
</dbReference>
<organism evidence="9 10">
    <name type="scientific">Spizellomyces punctatus (strain DAOM BR117)</name>
    <dbReference type="NCBI Taxonomy" id="645134"/>
    <lineage>
        <taxon>Eukaryota</taxon>
        <taxon>Fungi</taxon>
        <taxon>Fungi incertae sedis</taxon>
        <taxon>Chytridiomycota</taxon>
        <taxon>Chytridiomycota incertae sedis</taxon>
        <taxon>Chytridiomycetes</taxon>
        <taxon>Spizellomycetales</taxon>
        <taxon>Spizellomycetaceae</taxon>
        <taxon>Spizellomyces</taxon>
    </lineage>
</organism>
<feature type="transmembrane region" description="Helical" evidence="7">
    <location>
        <begin position="543"/>
        <end position="565"/>
    </location>
</feature>
<dbReference type="EMBL" id="KQ257453">
    <property type="protein sequence ID" value="KND02083.1"/>
    <property type="molecule type" value="Genomic_DNA"/>
</dbReference>
<evidence type="ECO:0000313" key="10">
    <source>
        <dbReference type="Proteomes" id="UP000053201"/>
    </source>
</evidence>
<evidence type="ECO:0000313" key="9">
    <source>
        <dbReference type="EMBL" id="KND02083.1"/>
    </source>
</evidence>
<dbReference type="OMA" id="GKSFCKA"/>
<feature type="transmembrane region" description="Helical" evidence="7">
    <location>
        <begin position="427"/>
        <end position="455"/>
    </location>
</feature>
<dbReference type="Pfam" id="PF04515">
    <property type="entry name" value="Choline_transpo"/>
    <property type="match status" value="1"/>
</dbReference>
<dbReference type="eggNOG" id="KOG1362">
    <property type="taxonomic scope" value="Eukaryota"/>
</dbReference>
<evidence type="ECO:0000256" key="2">
    <source>
        <dbReference type="ARBA" id="ARBA00007168"/>
    </source>
</evidence>
<comment type="subcellular location">
    <subcellularLocation>
        <location evidence="7">Cell membrane</location>
        <topology evidence="7">Multi-pass membrane protein</topology>
    </subcellularLocation>
    <subcellularLocation>
        <location evidence="1">Membrane</location>
        <topology evidence="1">Multi-pass membrane protein</topology>
    </subcellularLocation>
</comment>
<comment type="function">
    <text evidence="7">Probably involved in transport through the plasma membrane.</text>
</comment>
<dbReference type="OrthoDB" id="420519at2759"/>
<evidence type="ECO:0000256" key="8">
    <source>
        <dbReference type="SAM" id="MobiDB-lite"/>
    </source>
</evidence>
<feature type="transmembrane region" description="Helical" evidence="7">
    <location>
        <begin position="643"/>
        <end position="666"/>
    </location>
</feature>
<feature type="transmembrane region" description="Helical" evidence="7">
    <location>
        <begin position="609"/>
        <end position="631"/>
    </location>
</feature>
<evidence type="ECO:0000256" key="4">
    <source>
        <dbReference type="ARBA" id="ARBA00022989"/>
    </source>
</evidence>
<comment type="similarity">
    <text evidence="2 7">Belongs to the CTL (choline transporter-like) family.</text>
</comment>
<name>A0A0L0HM15_SPIPD</name>
<keyword evidence="10" id="KW-1185">Reference proteome</keyword>
<gene>
    <name evidence="9" type="ORF">SPPG_02584</name>
</gene>
<keyword evidence="3 7" id="KW-0812">Transmembrane</keyword>
<dbReference type="GeneID" id="27686159"/>
<dbReference type="PANTHER" id="PTHR12385">
    <property type="entry name" value="CHOLINE TRANSPORTER-LIKE (SLC FAMILY 44)"/>
    <property type="match status" value="1"/>
</dbReference>
<dbReference type="PANTHER" id="PTHR12385:SF14">
    <property type="entry name" value="CHOLINE TRANSPORTER-LIKE 2"/>
    <property type="match status" value="1"/>
</dbReference>
<dbReference type="AlphaFoldDB" id="A0A0L0HM15"/>
<proteinExistence type="inferred from homology"/>
<keyword evidence="6" id="KW-0325">Glycoprotein</keyword>
<feature type="transmembrane region" description="Helical" evidence="7">
    <location>
        <begin position="127"/>
        <end position="148"/>
    </location>
</feature>
<protein>
    <recommendedName>
        <fullName evidence="7">Protein PNS1</fullName>
    </recommendedName>
</protein>
<accession>A0A0L0HM15</accession>
<dbReference type="RefSeq" id="XP_016610122.1">
    <property type="nucleotide sequence ID" value="XM_016750866.1"/>
</dbReference>
<evidence type="ECO:0000256" key="1">
    <source>
        <dbReference type="ARBA" id="ARBA00004141"/>
    </source>
</evidence>
<evidence type="ECO:0000256" key="7">
    <source>
        <dbReference type="RuleBase" id="RU368066"/>
    </source>
</evidence>
<dbReference type="STRING" id="645134.A0A0L0HM15"/>
<feature type="transmembrane region" description="Helical" evidence="7">
    <location>
        <begin position="332"/>
        <end position="354"/>
    </location>
</feature>
<feature type="compositionally biased region" description="Basic and acidic residues" evidence="8">
    <location>
        <begin position="60"/>
        <end position="75"/>
    </location>
</feature>
<dbReference type="Proteomes" id="UP000053201">
    <property type="component" value="Unassembled WGS sequence"/>
</dbReference>
<evidence type="ECO:0000256" key="5">
    <source>
        <dbReference type="ARBA" id="ARBA00023136"/>
    </source>
</evidence>
<evidence type="ECO:0000256" key="3">
    <source>
        <dbReference type="ARBA" id="ARBA00022692"/>
    </source>
</evidence>
<dbReference type="InParanoid" id="A0A0L0HM15"/>
<dbReference type="GO" id="GO:0022857">
    <property type="term" value="F:transmembrane transporter activity"/>
    <property type="evidence" value="ECO:0007669"/>
    <property type="project" value="UniProtKB-UniRule"/>
</dbReference>
<dbReference type="InterPro" id="IPR007603">
    <property type="entry name" value="Choline_transptr-like"/>
</dbReference>